<reference evidence="1 2" key="1">
    <citation type="submission" date="2017-12" db="EMBL/GenBank/DDBJ databases">
        <title>Comparative genomics of Botrytis spp.</title>
        <authorList>
            <person name="Valero-Jimenez C.A."/>
            <person name="Tapia P."/>
            <person name="Veloso J."/>
            <person name="Silva-Moreno E."/>
            <person name="Staats M."/>
            <person name="Valdes J.H."/>
            <person name="Van Kan J.A.L."/>
        </authorList>
    </citation>
    <scope>NUCLEOTIDE SEQUENCE [LARGE SCALE GENOMIC DNA]</scope>
    <source>
        <strain evidence="1 2">MUCL11595</strain>
    </source>
</reference>
<proteinExistence type="predicted"/>
<gene>
    <name evidence="1" type="ORF">BCON_0469g00020</name>
</gene>
<dbReference type="EMBL" id="PQXN01000467">
    <property type="protein sequence ID" value="TGO44739.1"/>
    <property type="molecule type" value="Genomic_DNA"/>
</dbReference>
<dbReference type="AlphaFoldDB" id="A0A4Z1H7V5"/>
<evidence type="ECO:0000313" key="1">
    <source>
        <dbReference type="EMBL" id="TGO44739.1"/>
    </source>
</evidence>
<accession>A0A4Z1H7V5</accession>
<sequence>MLHRMIDYGDTPESELDTKRFCQAAVPRRILNMTTIIKSSHSGLLHSITWKWPSETSSEIASSNAEVAVSNPGLLITFQSHMQ</sequence>
<name>A0A4Z1H7V5_9HELO</name>
<dbReference type="OrthoDB" id="10372645at2759"/>
<protein>
    <submittedName>
        <fullName evidence="1">Uncharacterized protein</fullName>
    </submittedName>
</protein>
<organism evidence="1 2">
    <name type="scientific">Botryotinia convoluta</name>
    <dbReference type="NCBI Taxonomy" id="54673"/>
    <lineage>
        <taxon>Eukaryota</taxon>
        <taxon>Fungi</taxon>
        <taxon>Dikarya</taxon>
        <taxon>Ascomycota</taxon>
        <taxon>Pezizomycotina</taxon>
        <taxon>Leotiomycetes</taxon>
        <taxon>Helotiales</taxon>
        <taxon>Sclerotiniaceae</taxon>
        <taxon>Botryotinia</taxon>
    </lineage>
</organism>
<comment type="caution">
    <text evidence="1">The sequence shown here is derived from an EMBL/GenBank/DDBJ whole genome shotgun (WGS) entry which is preliminary data.</text>
</comment>
<keyword evidence="2" id="KW-1185">Reference proteome</keyword>
<evidence type="ECO:0000313" key="2">
    <source>
        <dbReference type="Proteomes" id="UP000297527"/>
    </source>
</evidence>
<dbReference type="Proteomes" id="UP000297527">
    <property type="component" value="Unassembled WGS sequence"/>
</dbReference>